<feature type="non-terminal residue" evidence="2">
    <location>
        <position position="121"/>
    </location>
</feature>
<feature type="region of interest" description="Disordered" evidence="1">
    <location>
        <begin position="44"/>
        <end position="75"/>
    </location>
</feature>
<dbReference type="KEGG" id="tng:GSTEN00028298G001"/>
<dbReference type="AlphaFoldDB" id="Q4RVJ7"/>
<name>Q4RVJ7_TETNG</name>
<feature type="compositionally biased region" description="Gly residues" evidence="1">
    <location>
        <begin position="51"/>
        <end position="65"/>
    </location>
</feature>
<proteinExistence type="predicted"/>
<reference evidence="2" key="2">
    <citation type="submission" date="2004-02" db="EMBL/GenBank/DDBJ databases">
        <authorList>
            <consortium name="Genoscope"/>
            <consortium name="Whitehead Institute Centre for Genome Research"/>
        </authorList>
    </citation>
    <scope>NUCLEOTIDE SEQUENCE</scope>
</reference>
<gene>
    <name evidence="2" type="ORF">GSTENG00028298001</name>
</gene>
<dbReference type="OrthoDB" id="6159439at2759"/>
<dbReference type="EMBL" id="CAAE01014992">
    <property type="protein sequence ID" value="CAG07585.1"/>
    <property type="molecule type" value="Genomic_DNA"/>
</dbReference>
<evidence type="ECO:0000256" key="1">
    <source>
        <dbReference type="SAM" id="MobiDB-lite"/>
    </source>
</evidence>
<evidence type="ECO:0000313" key="2">
    <source>
        <dbReference type="EMBL" id="CAG07585.1"/>
    </source>
</evidence>
<comment type="caution">
    <text evidence="2">The sequence shown here is derived from an EMBL/GenBank/DDBJ whole genome shotgun (WGS) entry which is preliminary data.</text>
</comment>
<reference evidence="2" key="1">
    <citation type="journal article" date="2004" name="Nature">
        <title>Genome duplication in the teleost fish Tetraodon nigroviridis reveals the early vertebrate proto-karyotype.</title>
        <authorList>
            <person name="Jaillon O."/>
            <person name="Aury J.-M."/>
            <person name="Brunet F."/>
            <person name="Petit J.-L."/>
            <person name="Stange-Thomann N."/>
            <person name="Mauceli E."/>
            <person name="Bouneau L."/>
            <person name="Fischer C."/>
            <person name="Ozouf-Costaz C."/>
            <person name="Bernot A."/>
            <person name="Nicaud S."/>
            <person name="Jaffe D."/>
            <person name="Fisher S."/>
            <person name="Lutfalla G."/>
            <person name="Dossat C."/>
            <person name="Segurens B."/>
            <person name="Dasilva C."/>
            <person name="Salanoubat M."/>
            <person name="Levy M."/>
            <person name="Boudet N."/>
            <person name="Castellano S."/>
            <person name="Anthouard V."/>
            <person name="Jubin C."/>
            <person name="Castelli V."/>
            <person name="Katinka M."/>
            <person name="Vacherie B."/>
            <person name="Biemont C."/>
            <person name="Skalli Z."/>
            <person name="Cattolico L."/>
            <person name="Poulain J."/>
            <person name="De Berardinis V."/>
            <person name="Cruaud C."/>
            <person name="Duprat S."/>
            <person name="Brottier P."/>
            <person name="Coutanceau J.-P."/>
            <person name="Gouzy J."/>
            <person name="Parra G."/>
            <person name="Lardier G."/>
            <person name="Chapple C."/>
            <person name="McKernan K.J."/>
            <person name="McEwan P."/>
            <person name="Bosak S."/>
            <person name="Kellis M."/>
            <person name="Volff J.-N."/>
            <person name="Guigo R."/>
            <person name="Zody M.C."/>
            <person name="Mesirov J."/>
            <person name="Lindblad-Toh K."/>
            <person name="Birren B."/>
            <person name="Nusbaum C."/>
            <person name="Kahn D."/>
            <person name="Robinson-Rechavi M."/>
            <person name="Laudet V."/>
            <person name="Schachter V."/>
            <person name="Quetier F."/>
            <person name="Saurin W."/>
            <person name="Scarpelli C."/>
            <person name="Wincker P."/>
            <person name="Lander E.S."/>
            <person name="Weissenbach J."/>
            <person name="Roest Crollius H."/>
        </authorList>
    </citation>
    <scope>NUCLEOTIDE SEQUENCE [LARGE SCALE GENOMIC DNA]</scope>
</reference>
<sequence length="121" mass="13245">GTRSMYEKLTMLNLQSGANWSGHNNWYHDPTGVQTQHNTVSEGCLLDTEGSMGGESRGTGTGQVGGVPVERDDAEESQLRLQLKRKLQRNRTSFTQEQIEALEKGVVLKPKSQVEEGGEAA</sequence>
<accession>Q4RVJ7</accession>
<organism evidence="2">
    <name type="scientific">Tetraodon nigroviridis</name>
    <name type="common">Spotted green pufferfish</name>
    <name type="synonym">Chelonodon nigroviridis</name>
    <dbReference type="NCBI Taxonomy" id="99883"/>
    <lineage>
        <taxon>Eukaryota</taxon>
        <taxon>Metazoa</taxon>
        <taxon>Chordata</taxon>
        <taxon>Craniata</taxon>
        <taxon>Vertebrata</taxon>
        <taxon>Euteleostomi</taxon>
        <taxon>Actinopterygii</taxon>
        <taxon>Neopterygii</taxon>
        <taxon>Teleostei</taxon>
        <taxon>Neoteleostei</taxon>
        <taxon>Acanthomorphata</taxon>
        <taxon>Eupercaria</taxon>
        <taxon>Tetraodontiformes</taxon>
        <taxon>Tetradontoidea</taxon>
        <taxon>Tetraodontidae</taxon>
        <taxon>Tetraodon</taxon>
    </lineage>
</organism>
<protein>
    <submittedName>
        <fullName evidence="2">(spotted green pufferfish) hypothetical protein</fullName>
    </submittedName>
</protein>